<gene>
    <name evidence="4" type="ORF">BGZ97_007583</name>
</gene>
<dbReference type="InterPro" id="IPR010435">
    <property type="entry name" value="C5a/SBT2-like_Fn3"/>
</dbReference>
<dbReference type="GO" id="GO:0016020">
    <property type="term" value="C:membrane"/>
    <property type="evidence" value="ECO:0007669"/>
    <property type="project" value="InterPro"/>
</dbReference>
<keyword evidence="2" id="KW-0732">Signal</keyword>
<feature type="domain" description="C5a peptidase/Subtilisin-like protease SBT2-like Fn3-like" evidence="3">
    <location>
        <begin position="98"/>
        <end position="201"/>
    </location>
</feature>
<comment type="similarity">
    <text evidence="1">Belongs to the peptidase S8 family.</text>
</comment>
<sequence length="362" mass="39061">MTSLAGVAGLPLASVEHRAGEALLAAYKKNPKNTFTWAKAPSSVNNTATISKNFNSKTYASAAKQGAGLINVWNALTTTTHASPDRFDLLDSDNFRGVQKITIKNIGKKTETYTLSHVVADALNSYTKKNAWPHPNPVIEADYATVKFSANKVKIPAGKSVKVTITFTEPKAGNADQFPIYSGYVVATPSREDSPAVHVPYIGLKGKVRNVPIMDTDLGFPVLAVQKEGGTEELPTPPGKVNWSFKNAAPAIFVRFASHTPNFTIRVHDAKTSKFLGYVVSGSNIALGQNGRMVNLDDEKKPSANKYDWHGLVLPTEDLSTKPVQLGAGSYKIYVASQRKLTKGAYPGDFEVFDLGTFDIAA</sequence>
<reference evidence="4" key="1">
    <citation type="journal article" date="2020" name="Fungal Divers.">
        <title>Resolving the Mortierellaceae phylogeny through synthesis of multi-gene phylogenetics and phylogenomics.</title>
        <authorList>
            <person name="Vandepol N."/>
            <person name="Liber J."/>
            <person name="Desiro A."/>
            <person name="Na H."/>
            <person name="Kennedy M."/>
            <person name="Barry K."/>
            <person name="Grigoriev I.V."/>
            <person name="Miller A.N."/>
            <person name="O'Donnell K."/>
            <person name="Stajich J.E."/>
            <person name="Bonito G."/>
        </authorList>
    </citation>
    <scope>NUCLEOTIDE SEQUENCE</scope>
    <source>
        <strain evidence="4">NVP60</strain>
    </source>
</reference>
<dbReference type="OrthoDB" id="10256524at2759"/>
<comment type="caution">
    <text evidence="4">The sequence shown here is derived from an EMBL/GenBank/DDBJ whole genome shotgun (WGS) entry which is preliminary data.</text>
</comment>
<evidence type="ECO:0000256" key="1">
    <source>
        <dbReference type="ARBA" id="ARBA00011073"/>
    </source>
</evidence>
<evidence type="ECO:0000313" key="5">
    <source>
        <dbReference type="Proteomes" id="UP000823405"/>
    </source>
</evidence>
<dbReference type="Proteomes" id="UP000823405">
    <property type="component" value="Unassembled WGS sequence"/>
</dbReference>
<dbReference type="Gene3D" id="2.60.40.1710">
    <property type="entry name" value="Subtilisin-like superfamily"/>
    <property type="match status" value="1"/>
</dbReference>
<evidence type="ECO:0000256" key="2">
    <source>
        <dbReference type="ARBA" id="ARBA00022729"/>
    </source>
</evidence>
<organism evidence="4 5">
    <name type="scientific">Linnemannia gamsii</name>
    <dbReference type="NCBI Taxonomy" id="64522"/>
    <lineage>
        <taxon>Eukaryota</taxon>
        <taxon>Fungi</taxon>
        <taxon>Fungi incertae sedis</taxon>
        <taxon>Mucoromycota</taxon>
        <taxon>Mortierellomycotina</taxon>
        <taxon>Mortierellomycetes</taxon>
        <taxon>Mortierellales</taxon>
        <taxon>Mortierellaceae</taxon>
        <taxon>Linnemannia</taxon>
    </lineage>
</organism>
<dbReference type="GO" id="GO:0004252">
    <property type="term" value="F:serine-type endopeptidase activity"/>
    <property type="evidence" value="ECO:0007669"/>
    <property type="project" value="InterPro"/>
</dbReference>
<protein>
    <recommendedName>
        <fullName evidence="3">C5a peptidase/Subtilisin-like protease SBT2-like Fn3-like domain-containing protein</fullName>
    </recommendedName>
</protein>
<proteinExistence type="inferred from homology"/>
<name>A0A9P6QN27_9FUNG</name>
<dbReference type="Pfam" id="PF06280">
    <property type="entry name" value="fn3_5"/>
    <property type="match status" value="1"/>
</dbReference>
<evidence type="ECO:0000313" key="4">
    <source>
        <dbReference type="EMBL" id="KAG0285990.1"/>
    </source>
</evidence>
<evidence type="ECO:0000259" key="3">
    <source>
        <dbReference type="Pfam" id="PF06280"/>
    </source>
</evidence>
<dbReference type="EMBL" id="JAAAIN010003387">
    <property type="protein sequence ID" value="KAG0285990.1"/>
    <property type="molecule type" value="Genomic_DNA"/>
</dbReference>
<keyword evidence="5" id="KW-1185">Reference proteome</keyword>
<accession>A0A9P6QN27</accession>
<dbReference type="AlphaFoldDB" id="A0A9P6QN27"/>